<feature type="transmembrane region" description="Helical" evidence="2">
    <location>
        <begin position="782"/>
        <end position="803"/>
    </location>
</feature>
<feature type="signal peptide" evidence="3">
    <location>
        <begin position="1"/>
        <end position="20"/>
    </location>
</feature>
<comment type="caution">
    <text evidence="5">The sequence shown here is derived from an EMBL/GenBank/DDBJ whole genome shotgun (WGS) entry which is preliminary data.</text>
</comment>
<evidence type="ECO:0000256" key="3">
    <source>
        <dbReference type="SAM" id="SignalP"/>
    </source>
</evidence>
<accession>A0ABP0NK38</accession>
<feature type="compositionally biased region" description="Basic and acidic residues" evidence="1">
    <location>
        <begin position="811"/>
        <end position="848"/>
    </location>
</feature>
<dbReference type="InterPro" id="IPR008144">
    <property type="entry name" value="Guanylate_kin-like_dom"/>
</dbReference>
<keyword evidence="2" id="KW-0812">Transmembrane</keyword>
<evidence type="ECO:0000313" key="6">
    <source>
        <dbReference type="Proteomes" id="UP001642484"/>
    </source>
</evidence>
<feature type="transmembrane region" description="Helical" evidence="2">
    <location>
        <begin position="412"/>
        <end position="430"/>
    </location>
</feature>
<feature type="chain" id="PRO_5045037341" description="Guanylate kinase-like domain-containing protein" evidence="3">
    <location>
        <begin position="21"/>
        <end position="882"/>
    </location>
</feature>
<gene>
    <name evidence="5" type="ORF">CCMP2556_LOCUS30883</name>
</gene>
<organism evidence="5 6">
    <name type="scientific">Durusdinium trenchii</name>
    <dbReference type="NCBI Taxonomy" id="1381693"/>
    <lineage>
        <taxon>Eukaryota</taxon>
        <taxon>Sar</taxon>
        <taxon>Alveolata</taxon>
        <taxon>Dinophyceae</taxon>
        <taxon>Suessiales</taxon>
        <taxon>Symbiodiniaceae</taxon>
        <taxon>Durusdinium</taxon>
    </lineage>
</organism>
<keyword evidence="6" id="KW-1185">Reference proteome</keyword>
<dbReference type="InterPro" id="IPR027417">
    <property type="entry name" value="P-loop_NTPase"/>
</dbReference>
<protein>
    <recommendedName>
        <fullName evidence="4">Guanylate kinase-like domain-containing protein</fullName>
    </recommendedName>
</protein>
<reference evidence="5 6" key="1">
    <citation type="submission" date="2024-02" db="EMBL/GenBank/DDBJ databases">
        <authorList>
            <person name="Chen Y."/>
            <person name="Shah S."/>
            <person name="Dougan E. K."/>
            <person name="Thang M."/>
            <person name="Chan C."/>
        </authorList>
    </citation>
    <scope>NUCLEOTIDE SEQUENCE [LARGE SCALE GENOMIC DNA]</scope>
</reference>
<dbReference type="SUPFAM" id="SSF52540">
    <property type="entry name" value="P-loop containing nucleoside triphosphate hydrolases"/>
    <property type="match status" value="1"/>
</dbReference>
<sequence length="882" mass="96068">MARPWLLSLLPLMVEAATHAVQLSADGDMWEFPVEPARRMMRHHVGEQEAYVEQAPGTMVRILSNNTGKTEEFLRSLKEEAASANLGIGLALIGPLLVGMTLFYLVNQPISKDLQTSTWQLLSGNIALFSTVLIFMALKKSWKVLLGSKAADFALLGDILAFMKFMLLMLGLPLLRSKLETMPCGPRTVPVLRVCGAYLIGFAGSDCFANFLRMEPFSNGAGFYLLGIILSFAVLAALLAVAFRVSQYGRSDAPYEPDREAEQIDAAGFQIGFLTSMWIRFLVTGFLPGSKKGAHALTMNNLIYLGVALVLSIITFSLMMYKASGNIWHVRNLRARVSSILVALACKSQWQSPRARKCLLRASGDAPVAAAARRAQRVAEYERMKRQSLLDAGAVGLLGALLAYANNGSAASEGWLVGAVFGTIYLVLLYQDVSVITVDSNPFSFTNPLRILRFLLPFGMVVALGLQHASIIGLEEWWQKVSWEPGVNFTGVVSSPAMLFGALLAYASVSAVLPLRGLVETLPEARTLMKAVPGSLGVALQLADAKEKDDTEDVEVVPVLLITGPRGCGKSTLAKELMKKDHRFQEPEWVATKPCSSMGSSQQRLVALSDFQALEDSRSLAVSYRPAGDDLEEVELGLPAMSVLSTAQEHGACILDVDPPTARFILSYSFDRALSAAFPEKKTEMRLVTVWVSMQSLDDIMERNRRRLEEKGLDSEMIQEQLKSLRAQVTSDMEWALTNSLDFTVINEDKGAALSEVVKAIYVGLVDSFTSRVSNPSSRRTAAMVWIVFLLVLILPAWFWYILPKTLKAEGKDQEGAKGSEGDAKDAKDPPKETPAKPAEPKPEEPKADAPTPAAPAPTPEAAPEAAATEAKAEPEGAEEEF</sequence>
<keyword evidence="2" id="KW-0472">Membrane</keyword>
<proteinExistence type="predicted"/>
<evidence type="ECO:0000313" key="5">
    <source>
        <dbReference type="EMBL" id="CAK9062814.1"/>
    </source>
</evidence>
<evidence type="ECO:0000259" key="4">
    <source>
        <dbReference type="PROSITE" id="PS50052"/>
    </source>
</evidence>
<feature type="transmembrane region" description="Helical" evidence="2">
    <location>
        <begin position="118"/>
        <end position="138"/>
    </location>
</feature>
<feature type="region of interest" description="Disordered" evidence="1">
    <location>
        <begin position="811"/>
        <end position="882"/>
    </location>
</feature>
<feature type="transmembrane region" description="Helical" evidence="2">
    <location>
        <begin position="86"/>
        <end position="106"/>
    </location>
</feature>
<feature type="transmembrane region" description="Helical" evidence="2">
    <location>
        <begin position="451"/>
        <end position="474"/>
    </location>
</feature>
<evidence type="ECO:0000256" key="1">
    <source>
        <dbReference type="SAM" id="MobiDB-lite"/>
    </source>
</evidence>
<feature type="transmembrane region" description="Helical" evidence="2">
    <location>
        <begin position="494"/>
        <end position="519"/>
    </location>
</feature>
<keyword evidence="3" id="KW-0732">Signal</keyword>
<dbReference type="Gene3D" id="3.40.50.300">
    <property type="entry name" value="P-loop containing nucleotide triphosphate hydrolases"/>
    <property type="match status" value="1"/>
</dbReference>
<dbReference type="EMBL" id="CAXAMN010021729">
    <property type="protein sequence ID" value="CAK9062814.1"/>
    <property type="molecule type" value="Genomic_DNA"/>
</dbReference>
<dbReference type="Proteomes" id="UP001642484">
    <property type="component" value="Unassembled WGS sequence"/>
</dbReference>
<feature type="transmembrane region" description="Helical" evidence="2">
    <location>
        <begin position="191"/>
        <end position="211"/>
    </location>
</feature>
<keyword evidence="2" id="KW-1133">Transmembrane helix</keyword>
<feature type="transmembrane region" description="Helical" evidence="2">
    <location>
        <begin position="264"/>
        <end position="283"/>
    </location>
</feature>
<evidence type="ECO:0000256" key="2">
    <source>
        <dbReference type="SAM" id="Phobius"/>
    </source>
</evidence>
<feature type="transmembrane region" description="Helical" evidence="2">
    <location>
        <begin position="223"/>
        <end position="243"/>
    </location>
</feature>
<feature type="transmembrane region" description="Helical" evidence="2">
    <location>
        <begin position="389"/>
        <end position="406"/>
    </location>
</feature>
<feature type="domain" description="Guanylate kinase-like" evidence="4">
    <location>
        <begin position="557"/>
        <end position="762"/>
    </location>
</feature>
<name>A0ABP0NK38_9DINO</name>
<feature type="transmembrane region" description="Helical" evidence="2">
    <location>
        <begin position="303"/>
        <end position="321"/>
    </location>
</feature>
<dbReference type="PROSITE" id="PS50052">
    <property type="entry name" value="GUANYLATE_KINASE_2"/>
    <property type="match status" value="1"/>
</dbReference>
<feature type="transmembrane region" description="Helical" evidence="2">
    <location>
        <begin position="150"/>
        <end position="170"/>
    </location>
</feature>